<organism evidence="1 2">
    <name type="scientific">Ascaris lumbricoides</name>
    <name type="common">Giant roundworm</name>
    <dbReference type="NCBI Taxonomy" id="6252"/>
    <lineage>
        <taxon>Eukaryota</taxon>
        <taxon>Metazoa</taxon>
        <taxon>Ecdysozoa</taxon>
        <taxon>Nematoda</taxon>
        <taxon>Chromadorea</taxon>
        <taxon>Rhabditida</taxon>
        <taxon>Spirurina</taxon>
        <taxon>Ascaridomorpha</taxon>
        <taxon>Ascaridoidea</taxon>
        <taxon>Ascarididae</taxon>
        <taxon>Ascaris</taxon>
    </lineage>
</organism>
<evidence type="ECO:0000313" key="1">
    <source>
        <dbReference type="Proteomes" id="UP000036681"/>
    </source>
</evidence>
<evidence type="ECO:0000313" key="2">
    <source>
        <dbReference type="WBParaSite" id="ALUE_0000871401-mRNA-1"/>
    </source>
</evidence>
<name>A0A0M3HYR8_ASCLU</name>
<accession>A0A0M3HYR8</accession>
<keyword evidence="1" id="KW-1185">Reference proteome</keyword>
<dbReference type="Proteomes" id="UP000036681">
    <property type="component" value="Unplaced"/>
</dbReference>
<dbReference type="WBParaSite" id="ALUE_0000871401-mRNA-1">
    <property type="protein sequence ID" value="ALUE_0000871401-mRNA-1"/>
    <property type="gene ID" value="ALUE_0000871401"/>
</dbReference>
<protein>
    <submittedName>
        <fullName evidence="2">Uncharacterized protein</fullName>
    </submittedName>
</protein>
<proteinExistence type="predicted"/>
<dbReference type="AlphaFoldDB" id="A0A0M3HYR8"/>
<sequence length="93" mass="10325">MSIPRSPVNGNTPSHPGICFFTTGNPDQGSSPCQISHSVVKTVWYTGNHGKITSAVAKLDLDIFNQTKCWEEDAVTHWQDRRMTCRFWNTGAG</sequence>
<reference evidence="2" key="1">
    <citation type="submission" date="2017-02" db="UniProtKB">
        <authorList>
            <consortium name="WormBaseParasite"/>
        </authorList>
    </citation>
    <scope>IDENTIFICATION</scope>
</reference>